<dbReference type="EMBL" id="JBGBPQ010000018">
    <property type="protein sequence ID" value="KAL1507155.1"/>
    <property type="molecule type" value="Genomic_DNA"/>
</dbReference>
<keyword evidence="3 6" id="KW-1133">Transmembrane helix</keyword>
<feature type="transmembrane region" description="Helical" evidence="6">
    <location>
        <begin position="442"/>
        <end position="463"/>
    </location>
</feature>
<evidence type="ECO:0000313" key="8">
    <source>
        <dbReference type="EMBL" id="KAL1507155.1"/>
    </source>
</evidence>
<reference evidence="8 9" key="1">
    <citation type="journal article" date="2024" name="Science">
        <title>Giant polyketide synthase enzymes in the biosynthesis of giant marine polyether toxins.</title>
        <authorList>
            <person name="Fallon T.R."/>
            <person name="Shende V.V."/>
            <person name="Wierzbicki I.H."/>
            <person name="Pendleton A.L."/>
            <person name="Watervoot N.F."/>
            <person name="Auber R.P."/>
            <person name="Gonzalez D.J."/>
            <person name="Wisecaver J.H."/>
            <person name="Moore B.S."/>
        </authorList>
    </citation>
    <scope>NUCLEOTIDE SEQUENCE [LARGE SCALE GENOMIC DNA]</scope>
    <source>
        <strain evidence="8 9">12B1</strain>
    </source>
</reference>
<gene>
    <name evidence="8" type="ORF">AB1Y20_008008</name>
</gene>
<dbReference type="InterPro" id="IPR013057">
    <property type="entry name" value="AA_transpt_TM"/>
</dbReference>
<feature type="transmembrane region" description="Helical" evidence="6">
    <location>
        <begin position="229"/>
        <end position="246"/>
    </location>
</feature>
<evidence type="ECO:0000256" key="3">
    <source>
        <dbReference type="ARBA" id="ARBA00022989"/>
    </source>
</evidence>
<evidence type="ECO:0000313" key="9">
    <source>
        <dbReference type="Proteomes" id="UP001515480"/>
    </source>
</evidence>
<keyword evidence="9" id="KW-1185">Reference proteome</keyword>
<evidence type="ECO:0000256" key="5">
    <source>
        <dbReference type="SAM" id="MobiDB-lite"/>
    </source>
</evidence>
<feature type="transmembrane region" description="Helical" evidence="6">
    <location>
        <begin position="409"/>
        <end position="430"/>
    </location>
</feature>
<feature type="transmembrane region" description="Helical" evidence="6">
    <location>
        <begin position="199"/>
        <end position="217"/>
    </location>
</feature>
<evidence type="ECO:0000256" key="4">
    <source>
        <dbReference type="ARBA" id="ARBA00023136"/>
    </source>
</evidence>
<sequence>MSTFRRPLLEQDNGASSTSAGFVSSFFNLLKSMIGTGLLTLPWATAQVGIVLSAVGLLFLAWLSQLAIRLTVLCDVAISTEARERNALIESMCTPCPEAEVSSALSAEASPMHAALADDVDRPALAPSHLREAPLVDVTSAPVDVEKTGHARHHLHLHPSASVLSNTASEKPSASQAGSLDSHGHGRIALATYGRSGQLITVASLLVAQLGVSASYVDFIANKALKKHTGLPLGACYLLLWGLLSVTSALRNLKAVSFLSLAALLVYCYVICLLVYTGTRLLEGFPLASSDIGGGSLTLPPPPFYPSMPQSPPAAPPPSPLHLAVPAKLGDWFGPSVFAFEGMGTALSIYEAMELQDPRPFFNVVSSAYVVTFFLYVGLASFVYSAWGDGIAKVVIDDLPKMSSLTSEIALSVILALSFVLQMTPVFHVVERVVHQPRMLPHWAWPITRSSVVAFVALVGYTVPDMETMVNLTGSVAFSAIGFVLPGLFYLKLRPESKPPSRNRMSTLVNVAASWAMVVTGIVGAVWGVISAVPR</sequence>
<dbReference type="PANTHER" id="PTHR22950">
    <property type="entry name" value="AMINO ACID TRANSPORTER"/>
    <property type="match status" value="1"/>
</dbReference>
<feature type="transmembrane region" description="Helical" evidence="6">
    <location>
        <begin position="258"/>
        <end position="277"/>
    </location>
</feature>
<feature type="domain" description="Amino acid transporter transmembrane" evidence="7">
    <location>
        <begin position="20"/>
        <end position="77"/>
    </location>
</feature>
<evidence type="ECO:0000259" key="7">
    <source>
        <dbReference type="Pfam" id="PF01490"/>
    </source>
</evidence>
<feature type="transmembrane region" description="Helical" evidence="6">
    <location>
        <begin position="512"/>
        <end position="533"/>
    </location>
</feature>
<dbReference type="Proteomes" id="UP001515480">
    <property type="component" value="Unassembled WGS sequence"/>
</dbReference>
<feature type="region of interest" description="Disordered" evidence="5">
    <location>
        <begin position="162"/>
        <end position="182"/>
    </location>
</feature>
<dbReference type="AlphaFoldDB" id="A0AB34IWJ7"/>
<feature type="domain" description="Amino acid transporter transmembrane" evidence="7">
    <location>
        <begin position="333"/>
        <end position="531"/>
    </location>
</feature>
<feature type="transmembrane region" description="Helical" evidence="6">
    <location>
        <begin position="41"/>
        <end position="63"/>
    </location>
</feature>
<keyword evidence="4 6" id="KW-0472">Membrane</keyword>
<comment type="subcellular location">
    <subcellularLocation>
        <location evidence="1">Membrane</location>
        <topology evidence="1">Multi-pass membrane protein</topology>
    </subcellularLocation>
</comment>
<dbReference type="PANTHER" id="PTHR22950:SF349">
    <property type="entry name" value="AMINO ACID TRANSPORTER TRANSMEMBRANE DOMAIN-CONTAINING PROTEIN"/>
    <property type="match status" value="1"/>
</dbReference>
<protein>
    <recommendedName>
        <fullName evidence="7">Amino acid transporter transmembrane domain-containing protein</fullName>
    </recommendedName>
</protein>
<dbReference type="GO" id="GO:0005774">
    <property type="term" value="C:vacuolar membrane"/>
    <property type="evidence" value="ECO:0007669"/>
    <property type="project" value="TreeGrafter"/>
</dbReference>
<name>A0AB34IWJ7_PRYPA</name>
<feature type="transmembrane region" description="Helical" evidence="6">
    <location>
        <begin position="469"/>
        <end position="491"/>
    </location>
</feature>
<evidence type="ECO:0000256" key="1">
    <source>
        <dbReference type="ARBA" id="ARBA00004141"/>
    </source>
</evidence>
<dbReference type="GO" id="GO:0015179">
    <property type="term" value="F:L-amino acid transmembrane transporter activity"/>
    <property type="evidence" value="ECO:0007669"/>
    <property type="project" value="TreeGrafter"/>
</dbReference>
<feature type="compositionally biased region" description="Polar residues" evidence="5">
    <location>
        <begin position="162"/>
        <end position="179"/>
    </location>
</feature>
<evidence type="ECO:0000256" key="2">
    <source>
        <dbReference type="ARBA" id="ARBA00022692"/>
    </source>
</evidence>
<accession>A0AB34IWJ7</accession>
<proteinExistence type="predicted"/>
<organism evidence="8 9">
    <name type="scientific">Prymnesium parvum</name>
    <name type="common">Toxic golden alga</name>
    <dbReference type="NCBI Taxonomy" id="97485"/>
    <lineage>
        <taxon>Eukaryota</taxon>
        <taxon>Haptista</taxon>
        <taxon>Haptophyta</taxon>
        <taxon>Prymnesiophyceae</taxon>
        <taxon>Prymnesiales</taxon>
        <taxon>Prymnesiaceae</taxon>
        <taxon>Prymnesium</taxon>
    </lineage>
</organism>
<dbReference type="Pfam" id="PF01490">
    <property type="entry name" value="Aa_trans"/>
    <property type="match status" value="2"/>
</dbReference>
<feature type="transmembrane region" description="Helical" evidence="6">
    <location>
        <begin position="362"/>
        <end position="387"/>
    </location>
</feature>
<comment type="caution">
    <text evidence="8">The sequence shown here is derived from an EMBL/GenBank/DDBJ whole genome shotgun (WGS) entry which is preliminary data.</text>
</comment>
<keyword evidence="2 6" id="KW-0812">Transmembrane</keyword>
<evidence type="ECO:0000256" key="6">
    <source>
        <dbReference type="SAM" id="Phobius"/>
    </source>
</evidence>